<protein>
    <recommendedName>
        <fullName evidence="4">DUF3558 domain-containing protein</fullName>
    </recommendedName>
</protein>
<proteinExistence type="predicted"/>
<evidence type="ECO:0000256" key="1">
    <source>
        <dbReference type="SAM" id="SignalP"/>
    </source>
</evidence>
<accession>A0ABR5NP35</accession>
<sequence>MENVVRLFPTSLPVLLLLAACSPGTDADADAPPGGGAPTPAASPATVSRLAITSCDALAATLGGLIGGMEPVPGDPQPADDDLQCAWWDISTGRSFSVQARVAPGIGPVPVDDGSPAGSGITPVPAPAFERRGGAAAIRTEHDAGAVSVTFWLHLPDAEVMLVNQAGNSAPLDAARALEISGRLLGD</sequence>
<evidence type="ECO:0008006" key="4">
    <source>
        <dbReference type="Google" id="ProtNLM"/>
    </source>
</evidence>
<feature type="signal peptide" evidence="1">
    <location>
        <begin position="1"/>
        <end position="27"/>
    </location>
</feature>
<feature type="chain" id="PRO_5045320517" description="DUF3558 domain-containing protein" evidence="1">
    <location>
        <begin position="28"/>
        <end position="187"/>
    </location>
</feature>
<evidence type="ECO:0000313" key="3">
    <source>
        <dbReference type="Proteomes" id="UP000050902"/>
    </source>
</evidence>
<dbReference type="Proteomes" id="UP000050902">
    <property type="component" value="Unassembled WGS sequence"/>
</dbReference>
<keyword evidence="3" id="KW-1185">Reference proteome</keyword>
<dbReference type="EMBL" id="LDJG01000002">
    <property type="protein sequence ID" value="KRG60539.1"/>
    <property type="molecule type" value="Genomic_DNA"/>
</dbReference>
<dbReference type="PROSITE" id="PS51257">
    <property type="entry name" value="PROKAR_LIPOPROTEIN"/>
    <property type="match status" value="1"/>
</dbReference>
<comment type="caution">
    <text evidence="2">The sequence shown here is derived from an EMBL/GenBank/DDBJ whole genome shotgun (WGS) entry which is preliminary data.</text>
</comment>
<keyword evidence="1" id="KW-0732">Signal</keyword>
<evidence type="ECO:0000313" key="2">
    <source>
        <dbReference type="EMBL" id="KRG60539.1"/>
    </source>
</evidence>
<organism evidence="2 3">
    <name type="scientific">Stenotrophomonas nitritireducens</name>
    <dbReference type="NCBI Taxonomy" id="83617"/>
    <lineage>
        <taxon>Bacteria</taxon>
        <taxon>Pseudomonadati</taxon>
        <taxon>Pseudomonadota</taxon>
        <taxon>Gammaproteobacteria</taxon>
        <taxon>Lysobacterales</taxon>
        <taxon>Lysobacteraceae</taxon>
        <taxon>Stenotrophomonas</taxon>
    </lineage>
</organism>
<reference evidence="2 3" key="1">
    <citation type="submission" date="2015-05" db="EMBL/GenBank/DDBJ databases">
        <title>Genome sequencing and analysis of members of genus Stenotrophomonas.</title>
        <authorList>
            <person name="Patil P.P."/>
            <person name="Midha S."/>
            <person name="Patil P.B."/>
        </authorList>
    </citation>
    <scope>NUCLEOTIDE SEQUENCE [LARGE SCALE GENOMIC DNA]</scope>
    <source>
        <strain evidence="2 3">DSM 12575</strain>
    </source>
</reference>
<gene>
    <name evidence="2" type="ORF">ABB22_01140</name>
</gene>
<name>A0ABR5NP35_9GAMM</name>